<evidence type="ECO:0000313" key="2">
    <source>
        <dbReference type="Proteomes" id="UP000185596"/>
    </source>
</evidence>
<dbReference type="AlphaFoldDB" id="A0A1Q8CLZ9"/>
<evidence type="ECO:0000313" key="1">
    <source>
        <dbReference type="EMBL" id="OLF15370.1"/>
    </source>
</evidence>
<protein>
    <submittedName>
        <fullName evidence="1">Uncharacterized protein</fullName>
    </submittedName>
</protein>
<comment type="caution">
    <text evidence="1">The sequence shown here is derived from an EMBL/GenBank/DDBJ whole genome shotgun (WGS) entry which is preliminary data.</text>
</comment>
<proteinExistence type="predicted"/>
<dbReference type="OrthoDB" id="9823077at2"/>
<accession>A0A1Q8CLZ9</accession>
<dbReference type="RefSeq" id="WP_075127671.1">
    <property type="nucleotide sequence ID" value="NZ_MSIE01000042.1"/>
</dbReference>
<reference evidence="1 2" key="1">
    <citation type="submission" date="2016-12" db="EMBL/GenBank/DDBJ databases">
        <title>The draft genome sequence of Actinophytocola sp. 11-183.</title>
        <authorList>
            <person name="Wang W."/>
            <person name="Yuan L."/>
        </authorList>
    </citation>
    <scope>NUCLEOTIDE SEQUENCE [LARGE SCALE GENOMIC DNA]</scope>
    <source>
        <strain evidence="1 2">11-183</strain>
    </source>
</reference>
<organism evidence="1 2">
    <name type="scientific">Actinophytocola xanthii</name>
    <dbReference type="NCBI Taxonomy" id="1912961"/>
    <lineage>
        <taxon>Bacteria</taxon>
        <taxon>Bacillati</taxon>
        <taxon>Actinomycetota</taxon>
        <taxon>Actinomycetes</taxon>
        <taxon>Pseudonocardiales</taxon>
        <taxon>Pseudonocardiaceae</taxon>
    </lineage>
</organism>
<dbReference type="Proteomes" id="UP000185596">
    <property type="component" value="Unassembled WGS sequence"/>
</dbReference>
<dbReference type="STRING" id="1912961.BU204_22265"/>
<sequence>MIGVRLRYTLSGFGLRLSGLVRYSAFPHGDRHADAFRSIGRLGSFESVEDPKIRGRARTLALVLAHSYIRAHQLTASMERHMGTGRYRLRHIADADLISDRLVGLADVDDAWELTFAIARVRDIASGIPGAGALVRTLADAHDIARAIALSGADFSMRVLVIRLNPLSRMLVSMSVAVLPAEHRERFGTEFRAELYDLRPSRKRQILYAWRQLRHAFVLRRSLRQANGHAERERRTDT</sequence>
<keyword evidence="2" id="KW-1185">Reference proteome</keyword>
<dbReference type="EMBL" id="MSIE01000042">
    <property type="protein sequence ID" value="OLF15370.1"/>
    <property type="molecule type" value="Genomic_DNA"/>
</dbReference>
<name>A0A1Q8CLZ9_9PSEU</name>
<gene>
    <name evidence="1" type="ORF">BU204_22265</name>
</gene>